<sequence>MFLINYSLSNNKTVNHSPGLSDTFTSFFPFLYEDECLKIESPLFAKFPSCSLK</sequence>
<evidence type="ECO:0000313" key="1">
    <source>
        <dbReference type="EMBL" id="AAR87799.1"/>
    </source>
</evidence>
<reference evidence="1" key="1">
    <citation type="journal article" date="2003" name="PLoS Biol.">
        <title>Transcriptome analysis of mouse stem cells and early embryos.</title>
        <authorList>
            <person name="Sharov A.A."/>
            <person name="Piao Y."/>
            <person name="Matoba R."/>
            <person name="Dudekula D.B."/>
            <person name="Qian Y."/>
            <person name="VanBuren V."/>
            <person name="Falco G."/>
            <person name="Martin P.R."/>
            <person name="Stagg C.A."/>
            <person name="Bassey U.C."/>
            <person name="Wang Y."/>
            <person name="Carter M.G."/>
            <person name="Hamatani T."/>
            <person name="Aiba K."/>
            <person name="Akutsu H."/>
            <person name="Sharova L."/>
            <person name="Tanaka T.S."/>
            <person name="Kimber W.L."/>
            <person name="Yoshikawa T."/>
            <person name="Jaradat S.A."/>
            <person name="Pantano S."/>
            <person name="Nagaraja R."/>
            <person name="Boheler K.R."/>
            <person name="Taub D."/>
            <person name="Hodes R.J."/>
            <person name="Longo D.L."/>
            <person name="Schlessinger D."/>
            <person name="Keller J."/>
            <person name="Klotz E."/>
            <person name="Kelsoe G."/>
            <person name="Umezawa A."/>
            <person name="Vescovi A.L."/>
            <person name="Rossant J."/>
            <person name="Kunath T."/>
            <person name="Hogan B.L.M."/>
            <person name="Curci A."/>
            <person name="D'Urso M."/>
            <person name="Kelso J."/>
            <person name="Hide W."/>
            <person name="Ko M.S.H."/>
        </authorList>
    </citation>
    <scope>NUCLEOTIDE SEQUENCE</scope>
    <source>
        <strain evidence="1">C57BL/6J</strain>
    </source>
</reference>
<dbReference type="EMBL" id="AY512928">
    <property type="protein sequence ID" value="AAR87799.1"/>
    <property type="molecule type" value="mRNA"/>
</dbReference>
<protein>
    <submittedName>
        <fullName evidence="1">Uncharacterized protein</fullName>
    </submittedName>
</protein>
<organism evidence="1">
    <name type="scientific">Mus musculus</name>
    <name type="common">Mouse</name>
    <dbReference type="NCBI Taxonomy" id="10090"/>
    <lineage>
        <taxon>Eukaryota</taxon>
        <taxon>Metazoa</taxon>
        <taxon>Chordata</taxon>
        <taxon>Craniata</taxon>
        <taxon>Vertebrata</taxon>
        <taxon>Euteleostomi</taxon>
        <taxon>Mammalia</taxon>
        <taxon>Eutheria</taxon>
        <taxon>Euarchontoglires</taxon>
        <taxon>Glires</taxon>
        <taxon>Rodentia</taxon>
        <taxon>Myomorpha</taxon>
        <taxon>Muroidea</taxon>
        <taxon>Muridae</taxon>
        <taxon>Murinae</taxon>
        <taxon>Mus</taxon>
        <taxon>Mus</taxon>
    </lineage>
</organism>
<dbReference type="AlphaFoldDB" id="Q6R5F4"/>
<proteinExistence type="evidence at transcript level"/>
<dbReference type="AGR" id="MGI:5011737"/>
<gene>
    <name evidence="2" type="primary">Gm19552</name>
</gene>
<accession>Q6R5F4</accession>
<dbReference type="MGI" id="MGI:5011737">
    <property type="gene designation" value="Gm19552"/>
</dbReference>
<evidence type="ECO:0000313" key="2">
    <source>
        <dbReference type="MGI" id="MGI:5011737"/>
    </source>
</evidence>
<name>Q6R5F4_MOUSE</name>